<keyword evidence="2" id="KW-1185">Reference proteome</keyword>
<dbReference type="Proteomes" id="UP001148313">
    <property type="component" value="Unassembled WGS sequence"/>
</dbReference>
<reference evidence="1" key="1">
    <citation type="submission" date="2022-11" db="EMBL/GenBank/DDBJ databases">
        <title>Hoeflea poritis sp. nov., isolated from scleractinian coral Porites lutea.</title>
        <authorList>
            <person name="Zhang G."/>
            <person name="Wei Q."/>
            <person name="Cai L."/>
        </authorList>
    </citation>
    <scope>NUCLEOTIDE SEQUENCE</scope>
    <source>
        <strain evidence="1">E7-10</strain>
    </source>
</reference>
<comment type="caution">
    <text evidence="1">The sequence shown here is derived from an EMBL/GenBank/DDBJ whole genome shotgun (WGS) entry which is preliminary data.</text>
</comment>
<accession>A0ABT4VGZ0</accession>
<gene>
    <name evidence="1" type="ORF">OOZ53_01325</name>
</gene>
<protein>
    <submittedName>
        <fullName evidence="1">Uncharacterized protein</fullName>
    </submittedName>
</protein>
<organism evidence="1 2">
    <name type="scientific">Hoeflea poritis</name>
    <dbReference type="NCBI Taxonomy" id="2993659"/>
    <lineage>
        <taxon>Bacteria</taxon>
        <taxon>Pseudomonadati</taxon>
        <taxon>Pseudomonadota</taxon>
        <taxon>Alphaproteobacteria</taxon>
        <taxon>Hyphomicrobiales</taxon>
        <taxon>Rhizobiaceae</taxon>
        <taxon>Hoeflea</taxon>
    </lineage>
</organism>
<evidence type="ECO:0000313" key="1">
    <source>
        <dbReference type="EMBL" id="MDA4843965.1"/>
    </source>
</evidence>
<dbReference type="InterPro" id="IPR008716">
    <property type="entry name" value="NodZ"/>
</dbReference>
<dbReference type="EMBL" id="JAPJZH010000001">
    <property type="protein sequence ID" value="MDA4843965.1"/>
    <property type="molecule type" value="Genomic_DNA"/>
</dbReference>
<dbReference type="RefSeq" id="WP_271087482.1">
    <property type="nucleotide sequence ID" value="NZ_JAPJZH010000001.1"/>
</dbReference>
<dbReference type="Gene3D" id="3.40.50.11340">
    <property type="match status" value="1"/>
</dbReference>
<sequence>MKKYVLCRPKGGLNDLLCQIAICWDYAERFARSLVVDTRQTCLGDDFSFFFSPIDQSALVRFDAADDVMDLLNRSSCYPPELYGRLRGYRSEYRQDCNFVDDVTGRRLRFDLSRSYDESVLVHEQCGGGTDSFRLLSRLRLSKHLAERVGAVLANIGDGYDAAHIRNTDYETDYTFLFGKIARKTAGRKLLICSDNPAVVEHAQSYFARCDVFTIAKLPDTNSRPLHDRESYATAKEIRNAAELSLIDLLSLGNAANLYYTDTKDGFPSGFSRLAAHLCTNRQLMQSLLGGHLPSPRRRTDGNAHYIRPIRTRLKKIVPRFLRQ</sequence>
<dbReference type="Pfam" id="PF05830">
    <property type="entry name" value="NodZ"/>
    <property type="match status" value="1"/>
</dbReference>
<proteinExistence type="predicted"/>
<name>A0ABT4VGZ0_9HYPH</name>
<dbReference type="Gene3D" id="3.40.50.11350">
    <property type="match status" value="1"/>
</dbReference>
<evidence type="ECO:0000313" key="2">
    <source>
        <dbReference type="Proteomes" id="UP001148313"/>
    </source>
</evidence>